<dbReference type="PANTHER" id="PTHR12357:SF89">
    <property type="entry name" value="YTH DOMAIN-CONTAINING FAMILY PROTEIN"/>
    <property type="match status" value="1"/>
</dbReference>
<organism evidence="3 4">
    <name type="scientific">Rhizophagus clarus</name>
    <dbReference type="NCBI Taxonomy" id="94130"/>
    <lineage>
        <taxon>Eukaryota</taxon>
        <taxon>Fungi</taxon>
        <taxon>Fungi incertae sedis</taxon>
        <taxon>Mucoromycota</taxon>
        <taxon>Glomeromycotina</taxon>
        <taxon>Glomeromycetes</taxon>
        <taxon>Glomerales</taxon>
        <taxon>Glomeraceae</taxon>
        <taxon>Rhizophagus</taxon>
    </lineage>
</organism>
<feature type="compositionally biased region" description="Basic and acidic residues" evidence="1">
    <location>
        <begin position="471"/>
        <end position="483"/>
    </location>
</feature>
<feature type="domain" description="YTH" evidence="2">
    <location>
        <begin position="748"/>
        <end position="882"/>
    </location>
</feature>
<dbReference type="GO" id="GO:0005737">
    <property type="term" value="C:cytoplasm"/>
    <property type="evidence" value="ECO:0007669"/>
    <property type="project" value="TreeGrafter"/>
</dbReference>
<keyword evidence="4" id="KW-1185">Reference proteome</keyword>
<feature type="region of interest" description="Disordered" evidence="1">
    <location>
        <begin position="346"/>
        <end position="490"/>
    </location>
</feature>
<dbReference type="Proteomes" id="UP000247702">
    <property type="component" value="Unassembled WGS sequence"/>
</dbReference>
<evidence type="ECO:0000313" key="4">
    <source>
        <dbReference type="Proteomes" id="UP000247702"/>
    </source>
</evidence>
<dbReference type="EMBL" id="BEXD01000264">
    <property type="protein sequence ID" value="GBB85916.1"/>
    <property type="molecule type" value="Genomic_DNA"/>
</dbReference>
<dbReference type="PROSITE" id="PS50882">
    <property type="entry name" value="YTH"/>
    <property type="match status" value="1"/>
</dbReference>
<gene>
    <name evidence="3" type="ORF">RclHR1_12350005</name>
</gene>
<feature type="compositionally biased region" description="Polar residues" evidence="1">
    <location>
        <begin position="449"/>
        <end position="470"/>
    </location>
</feature>
<evidence type="ECO:0000256" key="1">
    <source>
        <dbReference type="SAM" id="MobiDB-lite"/>
    </source>
</evidence>
<feature type="compositionally biased region" description="Polar residues" evidence="1">
    <location>
        <begin position="935"/>
        <end position="963"/>
    </location>
</feature>
<protein>
    <recommendedName>
        <fullName evidence="2">YTH domain-containing protein</fullName>
    </recommendedName>
</protein>
<dbReference type="InterPro" id="IPR045168">
    <property type="entry name" value="YTH_prot"/>
</dbReference>
<dbReference type="Pfam" id="PF04146">
    <property type="entry name" value="YTH"/>
    <property type="match status" value="1"/>
</dbReference>
<dbReference type="PANTHER" id="PTHR12357">
    <property type="entry name" value="YTH YT521-B HOMOLOGY DOMAIN-CONTAINING"/>
    <property type="match status" value="1"/>
</dbReference>
<sequence>MANEHRQPTNSNSPGLQGVPHMEHSINPTPNDVRQPLQKMDVNGSQSYKTSEKDWESINRGSSGSGVIVSNSSGNNAHSFGNEAFITGHQQRTINSTIKTDLGVLTGFSNLGQFSPVKMPPGFNNLNNGVSGNPGGGEYNNNRTPFNHASDNAPMPVGSGYGRSNSISVIPQSAHGVEEYQNLYNTYSNSFLATSPSPRANKNNSGFGGNYDNSYFESAFIKNSYTISEKDDHDWEKVIRTPGLEDSPKESIIYKPMRSATLPSQSELNNNVYPPNVTASPWIPSISQSLTNFPSVHALNNNFSSQMQQNNDQYTGYNGGLFGTNIKRSSSVNNVQSNGLIQDDNSHAKFEHGLGGPLDYYEPTTPSNVITPSSPTSYFPQSQIFRSFGNALQQHQQQQQQQQQQSQSQQSQQSQQSHQHQQLHMQMQQKLQHQQQQLIQQLKQKQKQTQSDNSSPFRLPSWSTSVASESSQRRRLDGNRDIISDDGVTGSMALYDSSNDDIVPSQRDTGKYKENKDFGLKLDIRGLQAPILSAPPGLEGYRSPTSPRSGSIITSPPLNADRNIEHYGLISPTLANVNANQNILLREDISGNAMSNHSIADLTTSLNNISIGNANGNDIGKVTSPDLSAVQVSGSSVPKQKTKLSWAAIAKTPKPPPVNTSPEVLGTAVGAYSAAISPSSAVSPTSTYASRPMSAPTGAWPSKAKIVGTPSSPLPIQAAPGVVKKDMSSWVSARGYNPKSFNCKPNHARYFVIKSYTEDDVHKSLKYDIWASTEIGNRRLDKAFRESADKGPIYLFFSVNASGHFCGMAQMLTPVDYTTSSSVWAQDKWKGVFKVKWIFVKDIPNGQLRHIRVVNNENKPVTNSRDTQELFPEPGREMLKIFYEYRSKTSILDDFEFYDKRQVEMRKDGIAPLVGPTSPGVVTTNPYANLPPPITGSSPNNTNINLNGGSGNDSAGSQNEESE</sequence>
<name>A0A2Z6QZY6_9GLOM</name>
<feature type="compositionally biased region" description="Low complexity" evidence="1">
    <location>
        <begin position="392"/>
        <end position="443"/>
    </location>
</feature>
<dbReference type="GO" id="GO:0003729">
    <property type="term" value="F:mRNA binding"/>
    <property type="evidence" value="ECO:0007669"/>
    <property type="project" value="TreeGrafter"/>
</dbReference>
<dbReference type="InterPro" id="IPR007275">
    <property type="entry name" value="YTH_domain"/>
</dbReference>
<feature type="region of interest" description="Disordered" evidence="1">
    <location>
        <begin position="924"/>
        <end position="963"/>
    </location>
</feature>
<reference evidence="3 4" key="1">
    <citation type="submission" date="2017-11" db="EMBL/GenBank/DDBJ databases">
        <title>The genome of Rhizophagus clarus HR1 reveals common genetic basis of auxotrophy among arbuscular mycorrhizal fungi.</title>
        <authorList>
            <person name="Kobayashi Y."/>
        </authorList>
    </citation>
    <scope>NUCLEOTIDE SEQUENCE [LARGE SCALE GENOMIC DNA]</scope>
    <source>
        <strain evidence="3 4">HR1</strain>
    </source>
</reference>
<dbReference type="Gene3D" id="3.10.590.10">
    <property type="entry name" value="ph1033 like domains"/>
    <property type="match status" value="1"/>
</dbReference>
<feature type="compositionally biased region" description="Polar residues" evidence="1">
    <location>
        <begin position="543"/>
        <end position="557"/>
    </location>
</feature>
<feature type="region of interest" description="Disordered" evidence="1">
    <location>
        <begin position="1"/>
        <end position="62"/>
    </location>
</feature>
<evidence type="ECO:0000313" key="3">
    <source>
        <dbReference type="EMBL" id="GBB85916.1"/>
    </source>
</evidence>
<proteinExistence type="predicted"/>
<dbReference type="GO" id="GO:0061157">
    <property type="term" value="P:mRNA destabilization"/>
    <property type="evidence" value="ECO:0007669"/>
    <property type="project" value="TreeGrafter"/>
</dbReference>
<dbReference type="AlphaFoldDB" id="A0A2Z6QZY6"/>
<dbReference type="GO" id="GO:1990247">
    <property type="term" value="F:N6-methyladenosine-containing RNA reader activity"/>
    <property type="evidence" value="ECO:0007669"/>
    <property type="project" value="TreeGrafter"/>
</dbReference>
<feature type="region of interest" description="Disordered" evidence="1">
    <location>
        <begin position="535"/>
        <end position="557"/>
    </location>
</feature>
<comment type="caution">
    <text evidence="3">The sequence shown here is derived from an EMBL/GenBank/DDBJ whole genome shotgun (WGS) entry which is preliminary data.</text>
</comment>
<evidence type="ECO:0000259" key="2">
    <source>
        <dbReference type="PROSITE" id="PS50882"/>
    </source>
</evidence>
<dbReference type="CDD" id="cd21134">
    <property type="entry name" value="YTH"/>
    <property type="match status" value="1"/>
</dbReference>
<dbReference type="STRING" id="94130.A0A2Z6QZY6"/>
<accession>A0A2Z6QZY6</accession>
<feature type="compositionally biased region" description="Polar residues" evidence="1">
    <location>
        <begin position="364"/>
        <end position="385"/>
    </location>
</feature>